<dbReference type="Gene3D" id="3.90.1150.10">
    <property type="entry name" value="Aspartate Aminotransferase, domain 1"/>
    <property type="match status" value="1"/>
</dbReference>
<gene>
    <name evidence="1" type="ORF">JK636_20700</name>
</gene>
<dbReference type="Proteomes" id="UP000632377">
    <property type="component" value="Unassembled WGS sequence"/>
</dbReference>
<evidence type="ECO:0000313" key="2">
    <source>
        <dbReference type="Proteomes" id="UP000632377"/>
    </source>
</evidence>
<dbReference type="PANTHER" id="PTHR30244:SF34">
    <property type="entry name" value="DTDP-4-AMINO-4,6-DIDEOXYGALACTOSE TRANSAMINASE"/>
    <property type="match status" value="1"/>
</dbReference>
<dbReference type="EMBL" id="JAESWC010000018">
    <property type="protein sequence ID" value="MBL4938137.1"/>
    <property type="molecule type" value="Genomic_DNA"/>
</dbReference>
<keyword evidence="2" id="KW-1185">Reference proteome</keyword>
<dbReference type="PANTHER" id="PTHR30244">
    <property type="entry name" value="TRANSAMINASE"/>
    <property type="match status" value="1"/>
</dbReference>
<comment type="caution">
    <text evidence="1">The sequence shown here is derived from an EMBL/GenBank/DDBJ whole genome shotgun (WGS) entry which is preliminary data.</text>
</comment>
<dbReference type="RefSeq" id="WP_202750864.1">
    <property type="nucleotide sequence ID" value="NZ_JAESWC010000018.1"/>
</dbReference>
<name>A0ABS1TH76_9CLOT</name>
<dbReference type="InterPro" id="IPR000653">
    <property type="entry name" value="DegT/StrS_aminotransferase"/>
</dbReference>
<reference evidence="1 2" key="1">
    <citation type="submission" date="2021-01" db="EMBL/GenBank/DDBJ databases">
        <title>Genome public.</title>
        <authorList>
            <person name="Liu C."/>
            <person name="Sun Q."/>
        </authorList>
    </citation>
    <scope>NUCLEOTIDE SEQUENCE [LARGE SCALE GENOMIC DNA]</scope>
    <source>
        <strain evidence="1 2">YIM B02515</strain>
    </source>
</reference>
<sequence length="355" mass="42100">MEGYIKAIGGEHWFTLEMFKKNNDNFKDLNAVLLSGGQSAIRFIIEDINFSSSDFILMPSYLCPSILYPLIEKNIKYEFYNVRSDLSIDLDNLRYKISKYSPKAIFFIDYFGFYNNKETFDFMNQCKLEGIKIIEDAVQMFWFNKKKFIGDYVFNSYRKFLPIDGSIVLCKNVSNYCWGKDDYYEIINTARMNKSLYNNYNIGKEDDFLELFRLAEEEYYNRDKIIGLDNNSKYMLSKVDEAYISRKRIENYRYVYNKLIGTDKVKILYNTNQISDNVPLGIPILVKDRNKIRKFLASKNIFCPVHWNISEINFFGNSFYDNKYLSENILMIPIDHRYDFEDLNRVIANISLALT</sequence>
<evidence type="ECO:0000313" key="1">
    <source>
        <dbReference type="EMBL" id="MBL4938137.1"/>
    </source>
</evidence>
<accession>A0ABS1TH76</accession>
<organism evidence="1 2">
    <name type="scientific">Clostridium rhizosphaerae</name>
    <dbReference type="NCBI Taxonomy" id="2803861"/>
    <lineage>
        <taxon>Bacteria</taxon>
        <taxon>Bacillati</taxon>
        <taxon>Bacillota</taxon>
        <taxon>Clostridia</taxon>
        <taxon>Eubacteriales</taxon>
        <taxon>Clostridiaceae</taxon>
        <taxon>Clostridium</taxon>
    </lineage>
</organism>
<dbReference type="InterPro" id="IPR015422">
    <property type="entry name" value="PyrdxlP-dep_Trfase_small"/>
</dbReference>
<dbReference type="InterPro" id="IPR015424">
    <property type="entry name" value="PyrdxlP-dep_Trfase"/>
</dbReference>
<protein>
    <submittedName>
        <fullName evidence="1">DegT/DnrJ/EryC1/StrS aminotransferase family protein</fullName>
    </submittedName>
</protein>
<keyword evidence="1" id="KW-0032">Aminotransferase</keyword>
<proteinExistence type="predicted"/>
<keyword evidence="1" id="KW-0808">Transferase</keyword>
<dbReference type="Gene3D" id="3.40.640.10">
    <property type="entry name" value="Type I PLP-dependent aspartate aminotransferase-like (Major domain)"/>
    <property type="match status" value="1"/>
</dbReference>
<dbReference type="GO" id="GO:0008483">
    <property type="term" value="F:transaminase activity"/>
    <property type="evidence" value="ECO:0007669"/>
    <property type="project" value="UniProtKB-KW"/>
</dbReference>
<dbReference type="SUPFAM" id="SSF53383">
    <property type="entry name" value="PLP-dependent transferases"/>
    <property type="match status" value="1"/>
</dbReference>
<dbReference type="InterPro" id="IPR015421">
    <property type="entry name" value="PyrdxlP-dep_Trfase_major"/>
</dbReference>